<dbReference type="EMBL" id="FNCN01000009">
    <property type="protein sequence ID" value="SDG91690.1"/>
    <property type="molecule type" value="Genomic_DNA"/>
</dbReference>
<evidence type="ECO:0000313" key="2">
    <source>
        <dbReference type="EMBL" id="SDG91690.1"/>
    </source>
</evidence>
<sequence>MRPVVLTLEEPCDPVWVTAHSTTEIQSLVSAGHTVVVTPALIAARRAEGHPESPAPGHRPEGGEADSETGGEAAELAAASICAWLGARVFRTSRPDAVRQALDMTESLAGRRPPAVTRRGLA</sequence>
<dbReference type="RefSeq" id="WP_245691009.1">
    <property type="nucleotide sequence ID" value="NZ_FNCN01000009.1"/>
</dbReference>
<gene>
    <name evidence="2" type="ORF">SAMN05421505_109106</name>
</gene>
<feature type="region of interest" description="Disordered" evidence="1">
    <location>
        <begin position="43"/>
        <end position="72"/>
    </location>
</feature>
<name>A0A1G7Y6T9_9ACTN</name>
<evidence type="ECO:0000256" key="1">
    <source>
        <dbReference type="SAM" id="MobiDB-lite"/>
    </source>
</evidence>
<protein>
    <submittedName>
        <fullName evidence="2">Uncharacterized protein</fullName>
    </submittedName>
</protein>
<keyword evidence="3" id="KW-1185">Reference proteome</keyword>
<proteinExistence type="predicted"/>
<dbReference type="STRING" id="504805.SAMN05421505_109106"/>
<dbReference type="Proteomes" id="UP000198923">
    <property type="component" value="Unassembled WGS sequence"/>
</dbReference>
<organism evidence="2 3">
    <name type="scientific">Sinosporangium album</name>
    <dbReference type="NCBI Taxonomy" id="504805"/>
    <lineage>
        <taxon>Bacteria</taxon>
        <taxon>Bacillati</taxon>
        <taxon>Actinomycetota</taxon>
        <taxon>Actinomycetes</taxon>
        <taxon>Streptosporangiales</taxon>
        <taxon>Streptosporangiaceae</taxon>
        <taxon>Sinosporangium</taxon>
    </lineage>
</organism>
<reference evidence="2 3" key="1">
    <citation type="submission" date="2016-10" db="EMBL/GenBank/DDBJ databases">
        <authorList>
            <person name="de Groot N.N."/>
        </authorList>
    </citation>
    <scope>NUCLEOTIDE SEQUENCE [LARGE SCALE GENOMIC DNA]</scope>
    <source>
        <strain evidence="2 3">CPCC 201354</strain>
    </source>
</reference>
<evidence type="ECO:0000313" key="3">
    <source>
        <dbReference type="Proteomes" id="UP000198923"/>
    </source>
</evidence>
<dbReference type="AlphaFoldDB" id="A0A1G7Y6T9"/>
<accession>A0A1G7Y6T9</accession>